<dbReference type="EMBL" id="JAVREV010000002">
    <property type="protein sequence ID" value="MDT0441613.1"/>
    <property type="molecule type" value="Genomic_DNA"/>
</dbReference>
<organism evidence="1 2">
    <name type="scientific">Streptomyces johnsoniae</name>
    <dbReference type="NCBI Taxonomy" id="3075532"/>
    <lineage>
        <taxon>Bacteria</taxon>
        <taxon>Bacillati</taxon>
        <taxon>Actinomycetota</taxon>
        <taxon>Actinomycetes</taxon>
        <taxon>Kitasatosporales</taxon>
        <taxon>Streptomycetaceae</taxon>
        <taxon>Streptomyces</taxon>
    </lineage>
</organism>
<accession>A0ABU2RXZ4</accession>
<dbReference type="RefSeq" id="WP_311615561.1">
    <property type="nucleotide sequence ID" value="NZ_JAVREV010000002.1"/>
</dbReference>
<evidence type="ECO:0008006" key="3">
    <source>
        <dbReference type="Google" id="ProtNLM"/>
    </source>
</evidence>
<gene>
    <name evidence="1" type="ORF">RM779_03220</name>
</gene>
<dbReference type="Proteomes" id="UP001183615">
    <property type="component" value="Unassembled WGS sequence"/>
</dbReference>
<evidence type="ECO:0000313" key="1">
    <source>
        <dbReference type="EMBL" id="MDT0441613.1"/>
    </source>
</evidence>
<protein>
    <recommendedName>
        <fullName evidence="3">Lipoprotein</fullName>
    </recommendedName>
</protein>
<keyword evidence="2" id="KW-1185">Reference proteome</keyword>
<reference evidence="2" key="1">
    <citation type="submission" date="2023-07" db="EMBL/GenBank/DDBJ databases">
        <title>30 novel species of actinomycetes from the DSMZ collection.</title>
        <authorList>
            <person name="Nouioui I."/>
        </authorList>
    </citation>
    <scope>NUCLEOTIDE SEQUENCE [LARGE SCALE GENOMIC DNA]</scope>
    <source>
        <strain evidence="2">DSM 41886</strain>
    </source>
</reference>
<proteinExistence type="predicted"/>
<name>A0ABU2RXZ4_9ACTN</name>
<sequence length="213" mass="22351">MAVFVCCAVVGGLGACSGDDSGEADEADDSFAHHFGEPMTADEVCDGALAGGAAESLVFITQDAALGEMTGEYRASLADSARALLEEGQFHHERFCAIFTTASEDSWSVRLDFRFSPSREKGAFPVERHQVPYDAGVRAFVENQAAILSVRCSVEGAAADSDLNGSLSVGEGAVEDPDAMMDVLNTATRAMAEELGCAEEAGLLEEAPQRLDS</sequence>
<comment type="caution">
    <text evidence="1">The sequence shown here is derived from an EMBL/GenBank/DDBJ whole genome shotgun (WGS) entry which is preliminary data.</text>
</comment>
<evidence type="ECO:0000313" key="2">
    <source>
        <dbReference type="Proteomes" id="UP001183615"/>
    </source>
</evidence>